<evidence type="ECO:0000256" key="4">
    <source>
        <dbReference type="PROSITE-ProRule" id="PRU00335"/>
    </source>
</evidence>
<keyword evidence="1" id="KW-0805">Transcription regulation</keyword>
<evidence type="ECO:0000313" key="7">
    <source>
        <dbReference type="Proteomes" id="UP000647860"/>
    </source>
</evidence>
<organism evidence="6 7">
    <name type="scientific">Micromonospora gifhornensis</name>
    <dbReference type="NCBI Taxonomy" id="84594"/>
    <lineage>
        <taxon>Bacteria</taxon>
        <taxon>Bacillati</taxon>
        <taxon>Actinomycetota</taxon>
        <taxon>Actinomycetes</taxon>
        <taxon>Micromonosporales</taxon>
        <taxon>Micromonosporaceae</taxon>
        <taxon>Micromonospora</taxon>
    </lineage>
</organism>
<feature type="domain" description="HTH tetR-type" evidence="5">
    <location>
        <begin position="15"/>
        <end position="78"/>
    </location>
</feature>
<name>A0ABQ4IA43_9ACTN</name>
<dbReference type="InterPro" id="IPR009057">
    <property type="entry name" value="Homeodomain-like_sf"/>
</dbReference>
<evidence type="ECO:0000256" key="3">
    <source>
        <dbReference type="ARBA" id="ARBA00023163"/>
    </source>
</evidence>
<accession>A0ABQ4IA43</accession>
<dbReference type="InterPro" id="IPR025996">
    <property type="entry name" value="MT1864/Rv1816-like_C"/>
</dbReference>
<gene>
    <name evidence="6" type="ORF">Vgi01_14690</name>
</gene>
<dbReference type="Proteomes" id="UP000647860">
    <property type="component" value="Unassembled WGS sequence"/>
</dbReference>
<evidence type="ECO:0000313" key="6">
    <source>
        <dbReference type="EMBL" id="GIJ14785.1"/>
    </source>
</evidence>
<dbReference type="PROSITE" id="PS50977">
    <property type="entry name" value="HTH_TETR_2"/>
    <property type="match status" value="1"/>
</dbReference>
<dbReference type="InterPro" id="IPR001647">
    <property type="entry name" value="HTH_TetR"/>
</dbReference>
<protein>
    <submittedName>
        <fullName evidence="6">TetR family transcriptional regulator</fullName>
    </submittedName>
</protein>
<keyword evidence="2 4" id="KW-0238">DNA-binding</keyword>
<dbReference type="Gene3D" id="1.10.357.10">
    <property type="entry name" value="Tetracycline Repressor, domain 2"/>
    <property type="match status" value="1"/>
</dbReference>
<dbReference type="EMBL" id="BOPA01000012">
    <property type="protein sequence ID" value="GIJ14785.1"/>
    <property type="molecule type" value="Genomic_DNA"/>
</dbReference>
<dbReference type="InterPro" id="IPR036271">
    <property type="entry name" value="Tet_transcr_reg_TetR-rel_C_sf"/>
</dbReference>
<proteinExistence type="predicted"/>
<dbReference type="SUPFAM" id="SSF48498">
    <property type="entry name" value="Tetracyclin repressor-like, C-terminal domain"/>
    <property type="match status" value="1"/>
</dbReference>
<dbReference type="Pfam" id="PF13305">
    <property type="entry name" value="TetR_C_33"/>
    <property type="match status" value="1"/>
</dbReference>
<keyword evidence="3" id="KW-0804">Transcription</keyword>
<reference evidence="6 7" key="1">
    <citation type="submission" date="2021-01" db="EMBL/GenBank/DDBJ databases">
        <title>Whole genome shotgun sequence of Verrucosispora gifhornensis NBRC 16317.</title>
        <authorList>
            <person name="Komaki H."/>
            <person name="Tamura T."/>
        </authorList>
    </citation>
    <scope>NUCLEOTIDE SEQUENCE [LARGE SCALE GENOMIC DNA]</scope>
    <source>
        <strain evidence="6 7">NBRC 16317</strain>
    </source>
</reference>
<dbReference type="SUPFAM" id="SSF46689">
    <property type="entry name" value="Homeodomain-like"/>
    <property type="match status" value="1"/>
</dbReference>
<evidence type="ECO:0000256" key="2">
    <source>
        <dbReference type="ARBA" id="ARBA00023125"/>
    </source>
</evidence>
<comment type="caution">
    <text evidence="6">The sequence shown here is derived from an EMBL/GenBank/DDBJ whole genome shotgun (WGS) entry which is preliminary data.</text>
</comment>
<evidence type="ECO:0000259" key="5">
    <source>
        <dbReference type="PROSITE" id="PS50977"/>
    </source>
</evidence>
<sequence length="236" mass="25287">MCATLTVMPAASIRARARAEMINEIKAIARRHLAAEGANLSLRAVARDMGMVSSAIYRYFASRDELLTALIVDGYHALGDAVAAGDAEVTDRTDLRGRWLAACHAVRRWALAHPAEYALLFGSPVPGYAAPQETTVAAVRTPTVLIGILADGFASGALSDPGDLPGPVQGDLAAVRDGFFPEVPEALLSRGATGWMCCFGVVSFELFGQLDGLIQAREEYFDHQMRRMADLIGLPR</sequence>
<evidence type="ECO:0000256" key="1">
    <source>
        <dbReference type="ARBA" id="ARBA00023015"/>
    </source>
</evidence>
<feature type="DNA-binding region" description="H-T-H motif" evidence="4">
    <location>
        <begin position="41"/>
        <end position="60"/>
    </location>
</feature>
<keyword evidence="7" id="KW-1185">Reference proteome</keyword>
<dbReference type="Pfam" id="PF00440">
    <property type="entry name" value="TetR_N"/>
    <property type="match status" value="1"/>
</dbReference>